<dbReference type="Proteomes" id="UP000494110">
    <property type="component" value="Unassembled WGS sequence"/>
</dbReference>
<dbReference type="AlphaFoldDB" id="A0A6P2VWN2"/>
<proteinExistence type="predicted"/>
<evidence type="ECO:0000313" key="2">
    <source>
        <dbReference type="Proteomes" id="UP000494110"/>
    </source>
</evidence>
<dbReference type="EMBL" id="CABVQN010000008">
    <property type="protein sequence ID" value="VWC95819.1"/>
    <property type="molecule type" value="Genomic_DNA"/>
</dbReference>
<gene>
    <name evidence="1" type="ORF">BLA39750_02215</name>
</gene>
<accession>A0A6P2VWN2</accession>
<sequence length="60" mass="6661">MLTIPKTKKTLTHAVMSRTGARMGAHPSEALALEQAAKLNESHKFIDRLNAPYRVAPYRA</sequence>
<reference evidence="1 2" key="1">
    <citation type="submission" date="2019-09" db="EMBL/GenBank/DDBJ databases">
        <authorList>
            <person name="Depoorter E."/>
        </authorList>
    </citation>
    <scope>NUCLEOTIDE SEQUENCE [LARGE SCALE GENOMIC DNA]</scope>
    <source>
        <strain evidence="1">R-39750</strain>
    </source>
</reference>
<name>A0A6P2VWN2_BURL3</name>
<dbReference type="RefSeq" id="WP_175012192.1">
    <property type="nucleotide sequence ID" value="NZ_CABVQN010000008.1"/>
</dbReference>
<protein>
    <submittedName>
        <fullName evidence="1">Uncharacterized protein</fullName>
    </submittedName>
</protein>
<organism evidence="1 2">
    <name type="scientific">Burkholderia lata (strain ATCC 17760 / DSM 23089 / LMG 22485 / NCIMB 9086 / R18194 / 383)</name>
    <dbReference type="NCBI Taxonomy" id="482957"/>
    <lineage>
        <taxon>Bacteria</taxon>
        <taxon>Pseudomonadati</taxon>
        <taxon>Pseudomonadota</taxon>
        <taxon>Betaproteobacteria</taxon>
        <taxon>Burkholderiales</taxon>
        <taxon>Burkholderiaceae</taxon>
        <taxon>Burkholderia</taxon>
        <taxon>Burkholderia cepacia complex</taxon>
    </lineage>
</organism>
<evidence type="ECO:0000313" key="1">
    <source>
        <dbReference type="EMBL" id="VWC95819.1"/>
    </source>
</evidence>